<organism evidence="1 2">
    <name type="scientific">Methanolapillus ohkumae</name>
    <dbReference type="NCBI Taxonomy" id="3028298"/>
    <lineage>
        <taxon>Archaea</taxon>
        <taxon>Methanobacteriati</taxon>
        <taxon>Methanobacteriota</taxon>
        <taxon>Stenosarchaea group</taxon>
        <taxon>Methanomicrobia</taxon>
        <taxon>Methanosarcinales</taxon>
        <taxon>Methanosarcinaceae</taxon>
        <taxon>Methanolapillus</taxon>
    </lineage>
</organism>
<evidence type="ECO:0000313" key="2">
    <source>
        <dbReference type="Proteomes" id="UP001304970"/>
    </source>
</evidence>
<proteinExistence type="predicted"/>
<sequence length="73" mass="8595">MNIIYFLLYLLTGFNLLQTFSIFQSTTIYYFATATFLFYQYIYSLQEQPDSIRCETHLIESGGLAWIGIKIVF</sequence>
<gene>
    <name evidence="1" type="ORF">MsAm2_06360</name>
</gene>
<dbReference type="AlphaFoldDB" id="A0AA96ZVH7"/>
<name>A0AA96ZVH7_9EURY</name>
<dbReference type="EMBL" id="CP131061">
    <property type="protein sequence ID" value="WNY26855.1"/>
    <property type="molecule type" value="Genomic_DNA"/>
</dbReference>
<protein>
    <submittedName>
        <fullName evidence="1">Uncharacterized protein</fullName>
    </submittedName>
</protein>
<reference evidence="1 2" key="1">
    <citation type="submission" date="2023-07" db="EMBL/GenBank/DDBJ databases">
        <title>Closed genome sequence of Methanosarcinaceae archaeon Am2.</title>
        <authorList>
            <person name="Poehlein A."/>
            <person name="Protasov E."/>
            <person name="Platt K."/>
            <person name="Reeh H."/>
            <person name="Daniel R."/>
            <person name="Brune A."/>
        </authorList>
    </citation>
    <scope>NUCLEOTIDE SEQUENCE [LARGE SCALE GENOMIC DNA]</scope>
    <source>
        <strain evidence="1 2">Am2</strain>
    </source>
</reference>
<evidence type="ECO:0000313" key="1">
    <source>
        <dbReference type="EMBL" id="WNY26855.1"/>
    </source>
</evidence>
<dbReference type="Proteomes" id="UP001304970">
    <property type="component" value="Chromosome"/>
</dbReference>
<keyword evidence="2" id="KW-1185">Reference proteome</keyword>
<accession>A0AA96ZVH7</accession>